<dbReference type="GO" id="GO:0005524">
    <property type="term" value="F:ATP binding"/>
    <property type="evidence" value="ECO:0007669"/>
    <property type="project" value="UniProtKB-UniRule"/>
</dbReference>
<dbReference type="GO" id="GO:0051301">
    <property type="term" value="P:cell division"/>
    <property type="evidence" value="ECO:0007669"/>
    <property type="project" value="UniProtKB-KW"/>
</dbReference>
<feature type="binding site" evidence="11">
    <location>
        <position position="405"/>
    </location>
    <ligand>
        <name>meso-2,6-diaminopimelate</name>
        <dbReference type="ChEBI" id="CHEBI:57791"/>
    </ligand>
</feature>
<dbReference type="Gene3D" id="3.40.1390.10">
    <property type="entry name" value="MurE/MurF, N-terminal domain"/>
    <property type="match status" value="1"/>
</dbReference>
<evidence type="ECO:0000259" key="14">
    <source>
        <dbReference type="Pfam" id="PF02875"/>
    </source>
</evidence>
<evidence type="ECO:0000256" key="9">
    <source>
        <dbReference type="ARBA" id="ARBA00023306"/>
    </source>
</evidence>
<dbReference type="EMBL" id="PDSL01000041">
    <property type="protein sequence ID" value="PIE32849.1"/>
    <property type="molecule type" value="Genomic_DNA"/>
</dbReference>
<evidence type="ECO:0000259" key="13">
    <source>
        <dbReference type="Pfam" id="PF01225"/>
    </source>
</evidence>
<dbReference type="Proteomes" id="UP000230914">
    <property type="component" value="Unassembled WGS sequence"/>
</dbReference>
<evidence type="ECO:0000313" key="16">
    <source>
        <dbReference type="EMBL" id="PIE32849.1"/>
    </source>
</evidence>
<dbReference type="GO" id="GO:0000287">
    <property type="term" value="F:magnesium ion binding"/>
    <property type="evidence" value="ECO:0007669"/>
    <property type="project" value="UniProtKB-UniRule"/>
</dbReference>
<proteinExistence type="inferred from homology"/>
<dbReference type="GO" id="GO:0071555">
    <property type="term" value="P:cell wall organization"/>
    <property type="evidence" value="ECO:0007669"/>
    <property type="project" value="UniProtKB-KW"/>
</dbReference>
<keyword evidence="3 11" id="KW-0436">Ligase</keyword>
<evidence type="ECO:0000256" key="7">
    <source>
        <dbReference type="ARBA" id="ARBA00022960"/>
    </source>
</evidence>
<reference evidence="16 17" key="1">
    <citation type="submission" date="2017-10" db="EMBL/GenBank/DDBJ databases">
        <title>Novel microbial diversity and functional potential in the marine mammal oral microbiome.</title>
        <authorList>
            <person name="Dudek N.K."/>
            <person name="Sun C.L."/>
            <person name="Burstein D."/>
            <person name="Kantor R.S."/>
            <person name="Aliaga Goltsman D.S."/>
            <person name="Bik E.M."/>
            <person name="Thomas B.C."/>
            <person name="Banfield J.F."/>
            <person name="Relman D.A."/>
        </authorList>
    </citation>
    <scope>NUCLEOTIDE SEQUENCE [LARGE SCALE GENOMIC DNA]</scope>
    <source>
        <strain evidence="16">DOLJORAL78_61_10</strain>
    </source>
</reference>
<dbReference type="NCBIfam" id="NF001126">
    <property type="entry name" value="PRK00139.1-4"/>
    <property type="match status" value="1"/>
</dbReference>
<dbReference type="InterPro" id="IPR005761">
    <property type="entry name" value="UDP-N-AcMur-Glu-dNH2Pim_ligase"/>
</dbReference>
<evidence type="ECO:0000256" key="1">
    <source>
        <dbReference type="ARBA" id="ARBA00005898"/>
    </source>
</evidence>
<feature type="binding site" evidence="11">
    <location>
        <position position="482"/>
    </location>
    <ligand>
        <name>meso-2,6-diaminopimelate</name>
        <dbReference type="ChEBI" id="CHEBI:57791"/>
    </ligand>
</feature>
<feature type="binding site" evidence="11">
    <location>
        <begin position="154"/>
        <end position="160"/>
    </location>
    <ligand>
        <name>ATP</name>
        <dbReference type="ChEBI" id="CHEBI:30616"/>
    </ligand>
</feature>
<dbReference type="UniPathway" id="UPA00219"/>
<evidence type="ECO:0000256" key="6">
    <source>
        <dbReference type="ARBA" id="ARBA00022840"/>
    </source>
</evidence>
<keyword evidence="11" id="KW-0460">Magnesium</keyword>
<feature type="binding site" evidence="11">
    <location>
        <position position="486"/>
    </location>
    <ligand>
        <name>meso-2,6-diaminopimelate</name>
        <dbReference type="ChEBI" id="CHEBI:57791"/>
    </ligand>
</feature>
<dbReference type="InterPro" id="IPR013221">
    <property type="entry name" value="Mur_ligase_cen"/>
</dbReference>
<feature type="domain" description="Mur ligase C-terminal" evidence="14">
    <location>
        <begin position="355"/>
        <end position="484"/>
    </location>
</feature>
<comment type="cofactor">
    <cofactor evidence="11">
        <name>Mg(2+)</name>
        <dbReference type="ChEBI" id="CHEBI:18420"/>
    </cofactor>
</comment>
<comment type="subcellular location">
    <subcellularLocation>
        <location evidence="11 12">Cytoplasm</location>
    </subcellularLocation>
</comment>
<dbReference type="InterPro" id="IPR018109">
    <property type="entry name" value="Folylpolyglutamate_synth_CS"/>
</dbReference>
<feature type="binding site" evidence="11">
    <location>
        <position position="214"/>
    </location>
    <ligand>
        <name>UDP-N-acetyl-alpha-D-muramoyl-L-alanyl-D-glutamate</name>
        <dbReference type="ChEBI" id="CHEBI:83900"/>
    </ligand>
</feature>
<protein>
    <recommendedName>
        <fullName evidence="11">UDP-N-acetylmuramoyl-L-alanyl-D-glutamate--2,6-diaminopimelate ligase</fullName>
        <ecNumber evidence="11">6.3.2.13</ecNumber>
    </recommendedName>
    <alternativeName>
        <fullName evidence="11">Meso-A2pm-adding enzyme</fullName>
    </alternativeName>
    <alternativeName>
        <fullName evidence="11">Meso-diaminopimelate-adding enzyme</fullName>
    </alternativeName>
    <alternativeName>
        <fullName evidence="11">UDP-MurNAc-L-Ala-D-Glu:meso-diaminopimelate ligase</fullName>
    </alternativeName>
    <alternativeName>
        <fullName evidence="11">UDP-MurNAc-tripeptide synthetase</fullName>
    </alternativeName>
    <alternativeName>
        <fullName evidence="11">UDP-N-acetylmuramyl-tripeptide synthetase</fullName>
    </alternativeName>
</protein>
<keyword evidence="9 11" id="KW-0131">Cell cycle</keyword>
<dbReference type="SUPFAM" id="SSF53244">
    <property type="entry name" value="MurD-like peptide ligases, peptide-binding domain"/>
    <property type="match status" value="1"/>
</dbReference>
<dbReference type="GO" id="GO:0004326">
    <property type="term" value="F:tetrahydrofolylpolyglutamate synthase activity"/>
    <property type="evidence" value="ECO:0007669"/>
    <property type="project" value="InterPro"/>
</dbReference>
<keyword evidence="8 11" id="KW-0573">Peptidoglycan synthesis</keyword>
<feature type="short sequence motif" description="Meso-diaminopimelate recognition motif" evidence="11">
    <location>
        <begin position="429"/>
        <end position="432"/>
    </location>
</feature>
<comment type="function">
    <text evidence="11">Catalyzes the addition of meso-diaminopimelic acid to the nucleotide precursor UDP-N-acetylmuramoyl-L-alanyl-D-glutamate (UMAG) in the biosynthesis of bacterial cell-wall peptidoglycan.</text>
</comment>
<dbReference type="SUPFAM" id="SSF63418">
    <property type="entry name" value="MurE/MurF N-terminal domain"/>
    <property type="match status" value="1"/>
</dbReference>
<keyword evidence="2 11" id="KW-0963">Cytoplasm</keyword>
<dbReference type="Pfam" id="PF02875">
    <property type="entry name" value="Mur_ligase_C"/>
    <property type="match status" value="1"/>
</dbReference>
<comment type="similarity">
    <text evidence="1 11">Belongs to the MurCDEF family. MurE subfamily.</text>
</comment>
<feature type="domain" description="Mur ligase N-terminal catalytic" evidence="13">
    <location>
        <begin position="72"/>
        <end position="115"/>
    </location>
</feature>
<evidence type="ECO:0000256" key="8">
    <source>
        <dbReference type="ARBA" id="ARBA00022984"/>
    </source>
</evidence>
<evidence type="ECO:0000256" key="11">
    <source>
        <dbReference type="HAMAP-Rule" id="MF_00208"/>
    </source>
</evidence>
<sequence>MSPMLRWDMPTAVMLRLRFSLNSFPRSPRFWACSRRPTRSDVKAMIDDHALAAALGGEAARHDLTGRAVVDLTHDSRQVGPGWAFACVPGETSDGHDYARQAVTAGASVLITEHRLGLGIGEIVVGNCRRVLGAGAAAVHGHPAKSLTMVGVTGTNGKTTTTHMLSSLLGRTGWRERQIGTLYGRRTTPEAPDLQRQLATFVAEGANAVVMEVSSHALVMGRVDGMILDAAVFTNLGHDHLDLHHTAEAYFEAKASLFQPEHARVGVVNLDDPYGQRLAAEAPIEIVGYGHHQISEVMVTPDRHTYRWQGRTVEVPIGGAFNVDNSLAALTTAEILGGDLDDVVAALADMAPVPGRFELVAAPSPSTPAVIVDYAHTPDGLIGLLDSARTLGDRVIIVFGCGGERDVDKRPKMGAAAVAGADHVIVTSDNPRREDPDMIIDAIVSGITTADRHRVSVETDRRQAIIDAIGGADPGDIVVIAGKGHETTQTIGTIPHPFDDREIARAVLADPTISGNRAP</sequence>
<evidence type="ECO:0000256" key="5">
    <source>
        <dbReference type="ARBA" id="ARBA00022741"/>
    </source>
</evidence>
<feature type="domain" description="Mur ligase central" evidence="15">
    <location>
        <begin position="152"/>
        <end position="332"/>
    </location>
</feature>
<dbReference type="Pfam" id="PF08245">
    <property type="entry name" value="Mur_ligase_M"/>
    <property type="match status" value="1"/>
</dbReference>
<evidence type="ECO:0000256" key="2">
    <source>
        <dbReference type="ARBA" id="ARBA00022490"/>
    </source>
</evidence>
<keyword evidence="4 11" id="KW-0132">Cell division</keyword>
<feature type="binding site" evidence="11">
    <location>
        <position position="222"/>
    </location>
    <ligand>
        <name>UDP-N-acetyl-alpha-D-muramoyl-L-alanyl-D-glutamate</name>
        <dbReference type="ChEBI" id="CHEBI:83900"/>
    </ligand>
</feature>
<accession>A0A2G6KDG2</accession>
<feature type="modified residue" description="N6-carboxylysine" evidence="11">
    <location>
        <position position="254"/>
    </location>
</feature>
<dbReference type="PANTHER" id="PTHR23135:SF4">
    <property type="entry name" value="UDP-N-ACETYLMURAMOYL-L-ALANYL-D-GLUTAMATE--2,6-DIAMINOPIMELATE LIGASE MURE HOMOLOG, CHLOROPLASTIC"/>
    <property type="match status" value="1"/>
</dbReference>
<keyword evidence="6 11" id="KW-0067">ATP-binding</keyword>
<keyword evidence="7 11" id="KW-0133">Cell shape</keyword>
<dbReference type="NCBIfam" id="TIGR01085">
    <property type="entry name" value="murE"/>
    <property type="match status" value="1"/>
</dbReference>
<organism evidence="16 17">
    <name type="scientific">Ilumatobacter coccineus</name>
    <dbReference type="NCBI Taxonomy" id="467094"/>
    <lineage>
        <taxon>Bacteria</taxon>
        <taxon>Bacillati</taxon>
        <taxon>Actinomycetota</taxon>
        <taxon>Acidimicrobiia</taxon>
        <taxon>Acidimicrobiales</taxon>
        <taxon>Ilumatobacteraceae</taxon>
        <taxon>Ilumatobacter</taxon>
    </lineage>
</organism>
<dbReference type="HAMAP" id="MF_00208">
    <property type="entry name" value="MurE"/>
    <property type="match status" value="1"/>
</dbReference>
<evidence type="ECO:0000313" key="17">
    <source>
        <dbReference type="Proteomes" id="UP000230914"/>
    </source>
</evidence>
<dbReference type="EC" id="6.3.2.13" evidence="11"/>
<evidence type="ECO:0000256" key="3">
    <source>
        <dbReference type="ARBA" id="ARBA00022598"/>
    </source>
</evidence>
<feature type="binding site" evidence="11">
    <location>
        <position position="76"/>
    </location>
    <ligand>
        <name>UDP-N-acetyl-alpha-D-muramoyl-L-alanyl-D-glutamate</name>
        <dbReference type="ChEBI" id="CHEBI:83900"/>
    </ligand>
</feature>
<dbReference type="Pfam" id="PF01225">
    <property type="entry name" value="Mur_ligase"/>
    <property type="match status" value="1"/>
</dbReference>
<comment type="caution">
    <text evidence="11">Lacks conserved residue(s) required for the propagation of feature annotation.</text>
</comment>
<comment type="catalytic activity">
    <reaction evidence="11">
        <text>UDP-N-acetyl-alpha-D-muramoyl-L-alanyl-D-glutamate + meso-2,6-diaminopimelate + ATP = UDP-N-acetyl-alpha-D-muramoyl-L-alanyl-gamma-D-glutamyl-meso-2,6-diaminopimelate + ADP + phosphate + H(+)</text>
        <dbReference type="Rhea" id="RHEA:23676"/>
        <dbReference type="ChEBI" id="CHEBI:15378"/>
        <dbReference type="ChEBI" id="CHEBI:30616"/>
        <dbReference type="ChEBI" id="CHEBI:43474"/>
        <dbReference type="ChEBI" id="CHEBI:57791"/>
        <dbReference type="ChEBI" id="CHEBI:83900"/>
        <dbReference type="ChEBI" id="CHEBI:83905"/>
        <dbReference type="ChEBI" id="CHEBI:456216"/>
        <dbReference type="EC" id="6.3.2.13"/>
    </reaction>
</comment>
<dbReference type="GO" id="GO:0009252">
    <property type="term" value="P:peptidoglycan biosynthetic process"/>
    <property type="evidence" value="ECO:0007669"/>
    <property type="project" value="UniProtKB-UniRule"/>
</dbReference>
<dbReference type="GO" id="GO:0005737">
    <property type="term" value="C:cytoplasm"/>
    <property type="evidence" value="ECO:0007669"/>
    <property type="project" value="UniProtKB-SubCell"/>
</dbReference>
<dbReference type="InterPro" id="IPR036615">
    <property type="entry name" value="Mur_ligase_C_dom_sf"/>
</dbReference>
<dbReference type="AlphaFoldDB" id="A0A2G6KDG2"/>
<dbReference type="InterPro" id="IPR035911">
    <property type="entry name" value="MurE/MurF_N"/>
</dbReference>
<dbReference type="PROSITE" id="PS01011">
    <property type="entry name" value="FOLYLPOLYGLU_SYNT_1"/>
    <property type="match status" value="1"/>
</dbReference>
<dbReference type="InterPro" id="IPR036565">
    <property type="entry name" value="Mur-like_cat_sf"/>
</dbReference>
<feature type="binding site" evidence="11">
    <location>
        <begin position="187"/>
        <end position="188"/>
    </location>
    <ligand>
        <name>UDP-N-acetyl-alpha-D-muramoyl-L-alanyl-D-glutamate</name>
        <dbReference type="ChEBI" id="CHEBI:83900"/>
    </ligand>
</feature>
<dbReference type="GO" id="GO:0008360">
    <property type="term" value="P:regulation of cell shape"/>
    <property type="evidence" value="ECO:0007669"/>
    <property type="project" value="UniProtKB-KW"/>
</dbReference>
<evidence type="ECO:0000259" key="15">
    <source>
        <dbReference type="Pfam" id="PF08245"/>
    </source>
</evidence>
<dbReference type="Gene3D" id="3.40.1190.10">
    <property type="entry name" value="Mur-like, catalytic domain"/>
    <property type="match status" value="1"/>
</dbReference>
<comment type="pathway">
    <text evidence="11 12">Cell wall biogenesis; peptidoglycan biosynthesis.</text>
</comment>
<evidence type="ECO:0000256" key="12">
    <source>
        <dbReference type="RuleBase" id="RU004135"/>
    </source>
</evidence>
<keyword evidence="10 11" id="KW-0961">Cell wall biogenesis/degradation</keyword>
<evidence type="ECO:0000256" key="10">
    <source>
        <dbReference type="ARBA" id="ARBA00023316"/>
    </source>
</evidence>
<dbReference type="GO" id="GO:0008765">
    <property type="term" value="F:UDP-N-acetylmuramoylalanyl-D-glutamate-2,6-diaminopimelate ligase activity"/>
    <property type="evidence" value="ECO:0007669"/>
    <property type="project" value="UniProtKB-UniRule"/>
</dbReference>
<dbReference type="PANTHER" id="PTHR23135">
    <property type="entry name" value="MUR LIGASE FAMILY MEMBER"/>
    <property type="match status" value="1"/>
</dbReference>
<feature type="binding site" evidence="11">
    <location>
        <begin position="429"/>
        <end position="432"/>
    </location>
    <ligand>
        <name>meso-2,6-diaminopimelate</name>
        <dbReference type="ChEBI" id="CHEBI:57791"/>
    </ligand>
</feature>
<dbReference type="InterPro" id="IPR000713">
    <property type="entry name" value="Mur_ligase_N"/>
</dbReference>
<dbReference type="Gene3D" id="3.90.190.20">
    <property type="entry name" value="Mur ligase, C-terminal domain"/>
    <property type="match status" value="1"/>
</dbReference>
<dbReference type="SUPFAM" id="SSF53623">
    <property type="entry name" value="MurD-like peptide ligases, catalytic domain"/>
    <property type="match status" value="1"/>
</dbReference>
<comment type="caution">
    <text evidence="16">The sequence shown here is derived from an EMBL/GenBank/DDBJ whole genome shotgun (WGS) entry which is preliminary data.</text>
</comment>
<comment type="PTM">
    <text evidence="11">Carboxylation is probably crucial for Mg(2+) binding and, consequently, for the gamma-phosphate positioning of ATP.</text>
</comment>
<evidence type="ECO:0000256" key="4">
    <source>
        <dbReference type="ARBA" id="ARBA00022618"/>
    </source>
</evidence>
<dbReference type="InterPro" id="IPR004101">
    <property type="entry name" value="Mur_ligase_C"/>
</dbReference>
<name>A0A2G6KDG2_9ACTN</name>
<gene>
    <name evidence="11" type="primary">murE</name>
    <name evidence="16" type="ORF">CSA55_02835</name>
</gene>
<keyword evidence="5 11" id="KW-0547">Nucleotide-binding</keyword>